<keyword evidence="2" id="KW-1133">Transmembrane helix</keyword>
<reference evidence="4" key="2">
    <citation type="submission" date="2021-04" db="EMBL/GenBank/DDBJ databases">
        <authorList>
            <person name="Gilroy R."/>
        </authorList>
    </citation>
    <scope>NUCLEOTIDE SEQUENCE</scope>
    <source>
        <strain evidence="4">CHK185-5351</strain>
    </source>
</reference>
<evidence type="ECO:0008006" key="6">
    <source>
        <dbReference type="Google" id="ProtNLM"/>
    </source>
</evidence>
<gene>
    <name evidence="4" type="ORF">H9705_07930</name>
</gene>
<keyword evidence="2" id="KW-0812">Transmembrane</keyword>
<sequence length="269" mass="29239">MRKRLTAFAALLLAMSVPMSVCAETFFGGDGWGVVFDGTQMDSTFTNAQIEDAIYLMQPGDTAEIHLSLRNDYDGDTDWYMTNQVLQSLEDSQSVAEGGAYSYILTYIDPEGQSDLLYSSEEVGGETVNESGEGLHQATDSLEDYFYLDTLAGGESGEITLRVHLEGETQGNEYQDTLARLQMNFAVELPASAPAGGDAEGGGQTGTSVRGHAVKTGDTSNIMLFSILTLSAGILCLILAAFGIRSRNMQEAEAEEPGRDTRHRRRRMR</sequence>
<evidence type="ECO:0000313" key="4">
    <source>
        <dbReference type="EMBL" id="HJC15737.1"/>
    </source>
</evidence>
<dbReference type="EMBL" id="DWWU01000034">
    <property type="protein sequence ID" value="HJC15737.1"/>
    <property type="molecule type" value="Genomic_DNA"/>
</dbReference>
<evidence type="ECO:0000256" key="1">
    <source>
        <dbReference type="SAM" id="MobiDB-lite"/>
    </source>
</evidence>
<keyword evidence="2" id="KW-0472">Membrane</keyword>
<organism evidence="4 5">
    <name type="scientific">Candidatus Fusicatenibacter intestinigallinarum</name>
    <dbReference type="NCBI Taxonomy" id="2838598"/>
    <lineage>
        <taxon>Bacteria</taxon>
        <taxon>Bacillati</taxon>
        <taxon>Bacillota</taxon>
        <taxon>Clostridia</taxon>
        <taxon>Lachnospirales</taxon>
        <taxon>Lachnospiraceae</taxon>
        <taxon>Fusicatenibacter</taxon>
    </lineage>
</organism>
<feature type="region of interest" description="Disordered" evidence="1">
    <location>
        <begin position="193"/>
        <end position="212"/>
    </location>
</feature>
<keyword evidence="3" id="KW-0732">Signal</keyword>
<comment type="caution">
    <text evidence="4">The sequence shown here is derived from an EMBL/GenBank/DDBJ whole genome shotgun (WGS) entry which is preliminary data.</text>
</comment>
<reference evidence="4" key="1">
    <citation type="journal article" date="2021" name="PeerJ">
        <title>Extensive microbial diversity within the chicken gut microbiome revealed by metagenomics and culture.</title>
        <authorList>
            <person name="Gilroy R."/>
            <person name="Ravi A."/>
            <person name="Getino M."/>
            <person name="Pursley I."/>
            <person name="Horton D.L."/>
            <person name="Alikhan N.F."/>
            <person name="Baker D."/>
            <person name="Gharbi K."/>
            <person name="Hall N."/>
            <person name="Watson M."/>
            <person name="Adriaenssens E.M."/>
            <person name="Foster-Nyarko E."/>
            <person name="Jarju S."/>
            <person name="Secka A."/>
            <person name="Antonio M."/>
            <person name="Oren A."/>
            <person name="Chaudhuri R.R."/>
            <person name="La Ragione R."/>
            <person name="Hildebrand F."/>
            <person name="Pallen M.J."/>
        </authorList>
    </citation>
    <scope>NUCLEOTIDE SEQUENCE</scope>
    <source>
        <strain evidence="4">CHK185-5351</strain>
    </source>
</reference>
<dbReference type="Proteomes" id="UP000823849">
    <property type="component" value="Unassembled WGS sequence"/>
</dbReference>
<feature type="signal peptide" evidence="3">
    <location>
        <begin position="1"/>
        <end position="23"/>
    </location>
</feature>
<evidence type="ECO:0000256" key="3">
    <source>
        <dbReference type="SAM" id="SignalP"/>
    </source>
</evidence>
<feature type="chain" id="PRO_5038876911" description="Sortase B cell surface sorting signal" evidence="3">
    <location>
        <begin position="24"/>
        <end position="269"/>
    </location>
</feature>
<feature type="region of interest" description="Disordered" evidence="1">
    <location>
        <begin position="249"/>
        <end position="269"/>
    </location>
</feature>
<evidence type="ECO:0000313" key="5">
    <source>
        <dbReference type="Proteomes" id="UP000823849"/>
    </source>
</evidence>
<evidence type="ECO:0000256" key="2">
    <source>
        <dbReference type="SAM" id="Phobius"/>
    </source>
</evidence>
<name>A0A9D2NBA2_9FIRM</name>
<protein>
    <recommendedName>
        <fullName evidence="6">Sortase B cell surface sorting signal</fullName>
    </recommendedName>
</protein>
<feature type="transmembrane region" description="Helical" evidence="2">
    <location>
        <begin position="222"/>
        <end position="244"/>
    </location>
</feature>
<dbReference type="AlphaFoldDB" id="A0A9D2NBA2"/>
<proteinExistence type="predicted"/>
<accession>A0A9D2NBA2</accession>